<dbReference type="Pfam" id="PF25013">
    <property type="entry name" value="LRR_Zer-1"/>
    <property type="match status" value="1"/>
</dbReference>
<dbReference type="GeneID" id="107109183"/>
<organism evidence="2 3">
    <name type="scientific">Gekko japonicus</name>
    <name type="common">Schlegel's Japanese gecko</name>
    <dbReference type="NCBI Taxonomy" id="146911"/>
    <lineage>
        <taxon>Eukaryota</taxon>
        <taxon>Metazoa</taxon>
        <taxon>Chordata</taxon>
        <taxon>Craniata</taxon>
        <taxon>Vertebrata</taxon>
        <taxon>Euteleostomi</taxon>
        <taxon>Lepidosauria</taxon>
        <taxon>Squamata</taxon>
        <taxon>Bifurcata</taxon>
        <taxon>Gekkota</taxon>
        <taxon>Gekkonidae</taxon>
        <taxon>Gekkoninae</taxon>
        <taxon>Gekko</taxon>
    </lineage>
</organism>
<dbReference type="RefSeq" id="XP_015265236.1">
    <property type="nucleotide sequence ID" value="XM_015409750.1"/>
</dbReference>
<dbReference type="InterPro" id="IPR051341">
    <property type="entry name" value="Zyg-11_UBL_adapter"/>
</dbReference>
<proteinExistence type="predicted"/>
<name>A0ABM1JUU9_GEKJA</name>
<dbReference type="Proteomes" id="UP000694871">
    <property type="component" value="Unplaced"/>
</dbReference>
<feature type="domain" description="Zer-1-like leucine-rich repeats region" evidence="1">
    <location>
        <begin position="140"/>
        <end position="225"/>
    </location>
</feature>
<dbReference type="InterPro" id="IPR056845">
    <property type="entry name" value="LRR_Zer-1"/>
</dbReference>
<reference evidence="3" key="1">
    <citation type="submission" date="2025-08" db="UniProtKB">
        <authorList>
            <consortium name="RefSeq"/>
        </authorList>
    </citation>
    <scope>IDENTIFICATION</scope>
</reference>
<dbReference type="PANTHER" id="PTHR12904:SF23">
    <property type="entry name" value="PROTEIN ZER-1 HOMOLOG"/>
    <property type="match status" value="1"/>
</dbReference>
<gene>
    <name evidence="3" type="primary">LOC107109183</name>
</gene>
<evidence type="ECO:0000259" key="1">
    <source>
        <dbReference type="Pfam" id="PF25013"/>
    </source>
</evidence>
<keyword evidence="2" id="KW-1185">Reference proteome</keyword>
<sequence length="259" mass="30112">MASDSPESLMTLCTDYCLHNLEGTLCYLLDNETLRLHPDIFLPSEICDRLVNEYVELVNSDSIFEHNESFFTLFSDPRSTRLARIHLREDIVQDQDLEAIRKQNASSDTIAEEVFLLSITVEGIIPFKKNPFRFHKQQREHLDISRDRLFSYYKFKLTRKVLNLFVENLVNLTSLDISGHTMLENCTISSMEEKAGQTSTNPEKSSIAPFRNLKRPLQFLGLFETSLCRLSYIPAYKVRQEQNRKRPVSDSFCEEQDRG</sequence>
<dbReference type="PANTHER" id="PTHR12904">
    <property type="match status" value="1"/>
</dbReference>
<accession>A0ABM1JUU9</accession>
<protein>
    <submittedName>
        <fullName evidence="3">Protein zer-1 homolog</fullName>
    </submittedName>
</protein>
<evidence type="ECO:0000313" key="3">
    <source>
        <dbReference type="RefSeq" id="XP_015265236.1"/>
    </source>
</evidence>
<evidence type="ECO:0000313" key="2">
    <source>
        <dbReference type="Proteomes" id="UP000694871"/>
    </source>
</evidence>